<evidence type="ECO:0000256" key="3">
    <source>
        <dbReference type="ARBA" id="ARBA00022692"/>
    </source>
</evidence>
<keyword evidence="5 6" id="KW-0472">Membrane</keyword>
<comment type="caution">
    <text evidence="8">The sequence shown here is derived from an EMBL/GenBank/DDBJ whole genome shotgun (WGS) entry which is preliminary data.</text>
</comment>
<feature type="transmembrane region" description="Helical" evidence="6">
    <location>
        <begin position="85"/>
        <end position="103"/>
    </location>
</feature>
<dbReference type="Pfam" id="PF00892">
    <property type="entry name" value="EamA"/>
    <property type="match status" value="2"/>
</dbReference>
<feature type="domain" description="EamA" evidence="7">
    <location>
        <begin position="18"/>
        <end position="149"/>
    </location>
</feature>
<dbReference type="OrthoDB" id="9815809at2"/>
<feature type="transmembrane region" description="Helical" evidence="6">
    <location>
        <begin position="133"/>
        <end position="150"/>
    </location>
</feature>
<feature type="transmembrane region" description="Helical" evidence="6">
    <location>
        <begin position="218"/>
        <end position="237"/>
    </location>
</feature>
<reference evidence="8 9" key="1">
    <citation type="submission" date="2019-03" db="EMBL/GenBank/DDBJ databases">
        <title>Freshwater and sediment microbial communities from various areas in North America, analyzing microbe dynamics in response to fracking.</title>
        <authorList>
            <person name="Lamendella R."/>
        </authorList>
    </citation>
    <scope>NUCLEOTIDE SEQUENCE [LARGE SCALE GENOMIC DNA]</scope>
    <source>
        <strain evidence="8 9">175.2</strain>
    </source>
</reference>
<feature type="transmembrane region" description="Helical" evidence="6">
    <location>
        <begin position="186"/>
        <end position="206"/>
    </location>
</feature>
<dbReference type="EMBL" id="SMAR01000043">
    <property type="protein sequence ID" value="TCT31091.1"/>
    <property type="molecule type" value="Genomic_DNA"/>
</dbReference>
<evidence type="ECO:0000256" key="6">
    <source>
        <dbReference type="SAM" id="Phobius"/>
    </source>
</evidence>
<evidence type="ECO:0000256" key="4">
    <source>
        <dbReference type="ARBA" id="ARBA00022989"/>
    </source>
</evidence>
<sequence length="301" mass="32744">MSSYATPGSGTLARDARKGIFWLLTNLVLTACMTSLVKLNSESFPAIQIVFVRAVTGLILTLPLIWRARHQVIHVRHPKLNLARVLTGGCGLSLNFVALSMLPLVTVQAINFTSPLLVMALAMLFLNEKVSGIRWTGALIAFGGIMVLVGPEALTANPGVLAGFAAVLFASSSTIQTRMLQDENTLTMLTFYTVGLVVFTGIPAFFVWQPVALNQWPLLLAVGLFAQCGQFTWLRAYQSTDASILAPFSYLSVLLAAVAGFIFFQEVPGLRVYISITIILTALQGTAWLEARRRARLRGRN</sequence>
<gene>
    <name evidence="8" type="ORF">EDC90_10436</name>
</gene>
<feature type="domain" description="EamA" evidence="7">
    <location>
        <begin position="158"/>
        <end position="283"/>
    </location>
</feature>
<evidence type="ECO:0000313" key="9">
    <source>
        <dbReference type="Proteomes" id="UP000295097"/>
    </source>
</evidence>
<feature type="transmembrane region" description="Helical" evidence="6">
    <location>
        <begin position="20"/>
        <end position="39"/>
    </location>
</feature>
<proteinExistence type="inferred from homology"/>
<feature type="transmembrane region" description="Helical" evidence="6">
    <location>
        <begin position="244"/>
        <end position="264"/>
    </location>
</feature>
<evidence type="ECO:0000256" key="5">
    <source>
        <dbReference type="ARBA" id="ARBA00023136"/>
    </source>
</evidence>
<evidence type="ECO:0000313" key="8">
    <source>
        <dbReference type="EMBL" id="TCT31091.1"/>
    </source>
</evidence>
<dbReference type="Proteomes" id="UP000295097">
    <property type="component" value="Unassembled WGS sequence"/>
</dbReference>
<dbReference type="RefSeq" id="WP_132313967.1">
    <property type="nucleotide sequence ID" value="NZ_SMAR01000043.1"/>
</dbReference>
<name>A0A4R3NI19_9HYPH</name>
<dbReference type="SUPFAM" id="SSF103481">
    <property type="entry name" value="Multidrug resistance efflux transporter EmrE"/>
    <property type="match status" value="2"/>
</dbReference>
<accession>A0A4R3NI19</accession>
<organism evidence="8 9">
    <name type="scientific">Martelella mediterranea</name>
    <dbReference type="NCBI Taxonomy" id="293089"/>
    <lineage>
        <taxon>Bacteria</taxon>
        <taxon>Pseudomonadati</taxon>
        <taxon>Pseudomonadota</taxon>
        <taxon>Alphaproteobacteria</taxon>
        <taxon>Hyphomicrobiales</taxon>
        <taxon>Aurantimonadaceae</taxon>
        <taxon>Martelella</taxon>
    </lineage>
</organism>
<evidence type="ECO:0000256" key="2">
    <source>
        <dbReference type="ARBA" id="ARBA00009853"/>
    </source>
</evidence>
<dbReference type="GO" id="GO:0016020">
    <property type="term" value="C:membrane"/>
    <property type="evidence" value="ECO:0007669"/>
    <property type="project" value="UniProtKB-SubCell"/>
</dbReference>
<dbReference type="InterPro" id="IPR000620">
    <property type="entry name" value="EamA_dom"/>
</dbReference>
<dbReference type="PANTHER" id="PTHR22911:SF6">
    <property type="entry name" value="SOLUTE CARRIER FAMILY 35 MEMBER G1"/>
    <property type="match status" value="1"/>
</dbReference>
<keyword evidence="9" id="KW-1185">Reference proteome</keyword>
<feature type="transmembrane region" description="Helical" evidence="6">
    <location>
        <begin position="45"/>
        <end position="65"/>
    </location>
</feature>
<dbReference type="AlphaFoldDB" id="A0A4R3NI19"/>
<dbReference type="InterPro" id="IPR037185">
    <property type="entry name" value="EmrE-like"/>
</dbReference>
<feature type="transmembrane region" description="Helical" evidence="6">
    <location>
        <begin position="270"/>
        <end position="291"/>
    </location>
</feature>
<comment type="similarity">
    <text evidence="2">Belongs to the drug/metabolite transporter (DMT) superfamily. 10 TMS drug/metabolite exporter (DME) (TC 2.A.7.3) family.</text>
</comment>
<feature type="transmembrane region" description="Helical" evidence="6">
    <location>
        <begin position="109"/>
        <end position="126"/>
    </location>
</feature>
<evidence type="ECO:0000256" key="1">
    <source>
        <dbReference type="ARBA" id="ARBA00004141"/>
    </source>
</evidence>
<comment type="subcellular location">
    <subcellularLocation>
        <location evidence="1">Membrane</location>
        <topology evidence="1">Multi-pass membrane protein</topology>
    </subcellularLocation>
</comment>
<keyword evidence="4 6" id="KW-1133">Transmembrane helix</keyword>
<keyword evidence="3 6" id="KW-0812">Transmembrane</keyword>
<protein>
    <submittedName>
        <fullName evidence="8">S-adenosylmethionine uptake transporter</fullName>
    </submittedName>
</protein>
<feature type="transmembrane region" description="Helical" evidence="6">
    <location>
        <begin position="156"/>
        <end position="174"/>
    </location>
</feature>
<dbReference type="PANTHER" id="PTHR22911">
    <property type="entry name" value="ACYL-MALONYL CONDENSING ENZYME-RELATED"/>
    <property type="match status" value="1"/>
</dbReference>
<evidence type="ECO:0000259" key="7">
    <source>
        <dbReference type="Pfam" id="PF00892"/>
    </source>
</evidence>